<dbReference type="InterPro" id="IPR046342">
    <property type="entry name" value="CBS_dom_sf"/>
</dbReference>
<dbReference type="GO" id="GO:0006865">
    <property type="term" value="P:amino acid transport"/>
    <property type="evidence" value="ECO:0007669"/>
    <property type="project" value="UniProtKB-UniRule"/>
</dbReference>
<dbReference type="SMART" id="SM00382">
    <property type="entry name" value="AAA"/>
    <property type="match status" value="1"/>
</dbReference>
<proteinExistence type="inferred from homology"/>
<dbReference type="SUPFAM" id="SSF54631">
    <property type="entry name" value="CBS-domain pair"/>
    <property type="match status" value="1"/>
</dbReference>
<accession>A0A0K2SJE2</accession>
<keyword evidence="2 8" id="KW-0813">Transport</keyword>
<feature type="domain" description="CBS" evidence="10">
    <location>
        <begin position="278"/>
        <end position="334"/>
    </location>
</feature>
<dbReference type="AlphaFoldDB" id="A0A0K2SJE2"/>
<protein>
    <recommendedName>
        <fullName evidence="8">Quaternary amine transport ATP-binding protein</fullName>
        <ecNumber evidence="8">7.6.2.9</ecNumber>
    </recommendedName>
</protein>
<evidence type="ECO:0000313" key="12">
    <source>
        <dbReference type="Proteomes" id="UP000065807"/>
    </source>
</evidence>
<dbReference type="PROSITE" id="PS51371">
    <property type="entry name" value="CBS"/>
    <property type="match status" value="2"/>
</dbReference>
<dbReference type="EC" id="7.6.2.9" evidence="8"/>
<comment type="subunit">
    <text evidence="8">The complex is probably composed of two ATP-binding proteins, two transmembrane proteins and a solute-binding protein.</text>
</comment>
<gene>
    <name evidence="11" type="ORF">LIP_1112</name>
</gene>
<dbReference type="GO" id="GO:0015418">
    <property type="term" value="F:ABC-type quaternary ammonium compound transporting activity"/>
    <property type="evidence" value="ECO:0007669"/>
    <property type="project" value="UniProtKB-EC"/>
</dbReference>
<sequence>MPELRVEGVTRIFGPNPAEALHRLRQGADKEEILRRSGHTVAVADARFHVNPGEIFVIMGLSGSGKSTLLRCINRLIEPTSGRVVLDGEDVTAATPARLRELRRQRIGMVFQHFALLPHRTVLRNVEYGLEVRGVAPEERRKAAMEALEQVGLEAWAHHAPDELSGGMKQRVGLARALATQADLLLMDEAFSALDPLIRREMQGELLELQASLKRTIVFITHDLNEALSLGDRIAIMQDGRIIQIDAPEGILAHPASEYVAAFTQDVDRSRVFTARSVMRRPETVVAPAGPRVALRKMRELGLSSVFVVDRSGRLEGLVRAERVVDAVQRGEPQLEPLMEHDLPHCAPDTPLAAIIPLAASQAVPVPVVDERGRLAGIVPRVALLAGLAGNVAHHAHHTGNGATTVQVASTR</sequence>
<evidence type="ECO:0000256" key="4">
    <source>
        <dbReference type="ARBA" id="ARBA00022840"/>
    </source>
</evidence>
<dbReference type="PANTHER" id="PTHR43869:SF1">
    <property type="entry name" value="GLYCINE BETAINE_PROLINE BETAINE TRANSPORT SYSTEM ATP-BINDING PROTEIN PROV"/>
    <property type="match status" value="1"/>
</dbReference>
<dbReference type="GO" id="GO:0016887">
    <property type="term" value="F:ATP hydrolysis activity"/>
    <property type="evidence" value="ECO:0007669"/>
    <property type="project" value="UniProtKB-UniRule"/>
</dbReference>
<keyword evidence="4 8" id="KW-0067">ATP-binding</keyword>
<dbReference type="InterPro" id="IPR051921">
    <property type="entry name" value="ABC_osmolyte_uptake_ATP-bind"/>
</dbReference>
<dbReference type="EMBL" id="AP014924">
    <property type="protein sequence ID" value="BAS26969.1"/>
    <property type="molecule type" value="Genomic_DNA"/>
</dbReference>
<dbReference type="Proteomes" id="UP000065807">
    <property type="component" value="Chromosome"/>
</dbReference>
<dbReference type="FunFam" id="3.40.50.300:FF:000201">
    <property type="entry name" value="Glycine betaine/L-proline ABC transporter ATP-binding protein"/>
    <property type="match status" value="1"/>
</dbReference>
<dbReference type="PANTHER" id="PTHR43869">
    <property type="entry name" value="GLYCINE BETAINE/PROLINE BETAINE TRANSPORT SYSTEM ATP-BINDING PROTEIN PROV"/>
    <property type="match status" value="1"/>
</dbReference>
<dbReference type="PROSITE" id="PS50893">
    <property type="entry name" value="ABC_TRANSPORTER_2"/>
    <property type="match status" value="1"/>
</dbReference>
<evidence type="ECO:0000256" key="1">
    <source>
        <dbReference type="ARBA" id="ARBA00005417"/>
    </source>
</evidence>
<dbReference type="NCBIfam" id="TIGR01186">
    <property type="entry name" value="proV"/>
    <property type="match status" value="1"/>
</dbReference>
<name>A0A0K2SJE2_LIMPI</name>
<dbReference type="Pfam" id="PF00571">
    <property type="entry name" value="CBS"/>
    <property type="match status" value="2"/>
</dbReference>
<dbReference type="PROSITE" id="PS00211">
    <property type="entry name" value="ABC_TRANSPORTER_1"/>
    <property type="match status" value="1"/>
</dbReference>
<dbReference type="InterPro" id="IPR003439">
    <property type="entry name" value="ABC_transporter-like_ATP-bd"/>
</dbReference>
<dbReference type="InterPro" id="IPR017871">
    <property type="entry name" value="ABC_transporter-like_CS"/>
</dbReference>
<feature type="domain" description="ABC transporter" evidence="9">
    <location>
        <begin position="28"/>
        <end position="264"/>
    </location>
</feature>
<evidence type="ECO:0000256" key="5">
    <source>
        <dbReference type="ARBA" id="ARBA00022970"/>
    </source>
</evidence>
<dbReference type="GO" id="GO:0031460">
    <property type="term" value="P:glycine betaine transport"/>
    <property type="evidence" value="ECO:0007669"/>
    <property type="project" value="InterPro"/>
</dbReference>
<comment type="subcellular location">
    <subcellularLocation>
        <location evidence="8">Cell inner membrane</location>
        <topology evidence="8">Peripheral membrane protein</topology>
    </subcellularLocation>
</comment>
<evidence type="ECO:0000259" key="9">
    <source>
        <dbReference type="PROSITE" id="PS50893"/>
    </source>
</evidence>
<comment type="similarity">
    <text evidence="1 8">Belongs to the ABC transporter superfamily.</text>
</comment>
<evidence type="ECO:0000256" key="8">
    <source>
        <dbReference type="RuleBase" id="RU369116"/>
    </source>
</evidence>
<dbReference type="CDD" id="cd03294">
    <property type="entry name" value="ABC_Pro_Gly_Betaine"/>
    <property type="match status" value="1"/>
</dbReference>
<dbReference type="PATRIC" id="fig|1555112.3.peg.1161"/>
<evidence type="ECO:0000259" key="10">
    <source>
        <dbReference type="PROSITE" id="PS51371"/>
    </source>
</evidence>
<keyword evidence="6 7" id="KW-0129">CBS domain</keyword>
<dbReference type="Pfam" id="PF00005">
    <property type="entry name" value="ABC_tran"/>
    <property type="match status" value="1"/>
</dbReference>
<dbReference type="InterPro" id="IPR005892">
    <property type="entry name" value="Gly-betaine_transp_ATP-bd"/>
</dbReference>
<keyword evidence="8" id="KW-0472">Membrane</keyword>
<evidence type="ECO:0000256" key="6">
    <source>
        <dbReference type="ARBA" id="ARBA00023122"/>
    </source>
</evidence>
<dbReference type="SUPFAM" id="SSF52540">
    <property type="entry name" value="P-loop containing nucleoside triphosphate hydrolases"/>
    <property type="match status" value="1"/>
</dbReference>
<evidence type="ECO:0000313" key="11">
    <source>
        <dbReference type="EMBL" id="BAS26969.1"/>
    </source>
</evidence>
<dbReference type="InterPro" id="IPR003593">
    <property type="entry name" value="AAA+_ATPase"/>
</dbReference>
<comment type="catalytic activity">
    <reaction evidence="8">
        <text>a quaternary ammonium(out) + ATP + H2O = a quaternary ammonium(in) + ADP + phosphate + H(+)</text>
        <dbReference type="Rhea" id="RHEA:11036"/>
        <dbReference type="ChEBI" id="CHEBI:15377"/>
        <dbReference type="ChEBI" id="CHEBI:15378"/>
        <dbReference type="ChEBI" id="CHEBI:30616"/>
        <dbReference type="ChEBI" id="CHEBI:35267"/>
        <dbReference type="ChEBI" id="CHEBI:43474"/>
        <dbReference type="ChEBI" id="CHEBI:456216"/>
    </reaction>
</comment>
<dbReference type="InterPro" id="IPR000644">
    <property type="entry name" value="CBS_dom"/>
</dbReference>
<dbReference type="GO" id="GO:0006970">
    <property type="term" value="P:response to osmotic stress"/>
    <property type="evidence" value="ECO:0007669"/>
    <property type="project" value="UniProtKB-ARBA"/>
</dbReference>
<reference evidence="12" key="2">
    <citation type="journal article" date="2016" name="Int. J. Syst. Evol. Microbiol.">
        <title>Complete genome sequence and cell structure of Limnochorda pilosa, a Gram-negative spore-former within the phylum Firmicutes.</title>
        <authorList>
            <person name="Watanabe M."/>
            <person name="Kojima H."/>
            <person name="Fukui M."/>
        </authorList>
    </citation>
    <scope>NUCLEOTIDE SEQUENCE [LARGE SCALE GENOMIC DNA]</scope>
    <source>
        <strain evidence="12">HC45</strain>
    </source>
</reference>
<reference evidence="12" key="1">
    <citation type="submission" date="2015-07" db="EMBL/GenBank/DDBJ databases">
        <title>Complete genome sequence and phylogenetic analysis of Limnochorda pilosa.</title>
        <authorList>
            <person name="Watanabe M."/>
            <person name="Kojima H."/>
            <person name="Fukui M."/>
        </authorList>
    </citation>
    <scope>NUCLEOTIDE SEQUENCE [LARGE SCALE GENOMIC DNA]</scope>
    <source>
        <strain evidence="12">HC45</strain>
    </source>
</reference>
<dbReference type="KEGG" id="lpil:LIP_1112"/>
<dbReference type="Gene3D" id="3.10.580.10">
    <property type="entry name" value="CBS-domain"/>
    <property type="match status" value="1"/>
</dbReference>
<keyword evidence="5" id="KW-0029">Amino-acid transport</keyword>
<evidence type="ECO:0000256" key="7">
    <source>
        <dbReference type="PROSITE-ProRule" id="PRU00703"/>
    </source>
</evidence>
<feature type="domain" description="CBS" evidence="10">
    <location>
        <begin position="339"/>
        <end position="394"/>
    </location>
</feature>
<keyword evidence="8" id="KW-0997">Cell inner membrane</keyword>
<dbReference type="Gene3D" id="3.40.50.300">
    <property type="entry name" value="P-loop containing nucleotide triphosphate hydrolases"/>
    <property type="match status" value="1"/>
</dbReference>
<dbReference type="GO" id="GO:0005886">
    <property type="term" value="C:plasma membrane"/>
    <property type="evidence" value="ECO:0007669"/>
    <property type="project" value="UniProtKB-SubCell"/>
</dbReference>
<evidence type="ECO:0000256" key="2">
    <source>
        <dbReference type="ARBA" id="ARBA00022448"/>
    </source>
</evidence>
<dbReference type="InterPro" id="IPR027417">
    <property type="entry name" value="P-loop_NTPase"/>
</dbReference>
<keyword evidence="12" id="KW-1185">Reference proteome</keyword>
<keyword evidence="8" id="KW-1003">Cell membrane</keyword>
<organism evidence="11 12">
    <name type="scientific">Limnochorda pilosa</name>
    <dbReference type="NCBI Taxonomy" id="1555112"/>
    <lineage>
        <taxon>Bacteria</taxon>
        <taxon>Bacillati</taxon>
        <taxon>Bacillota</taxon>
        <taxon>Limnochordia</taxon>
        <taxon>Limnochordales</taxon>
        <taxon>Limnochordaceae</taxon>
        <taxon>Limnochorda</taxon>
    </lineage>
</organism>
<dbReference type="GO" id="GO:0005524">
    <property type="term" value="F:ATP binding"/>
    <property type="evidence" value="ECO:0007669"/>
    <property type="project" value="UniProtKB-UniRule"/>
</dbReference>
<dbReference type="STRING" id="1555112.LIP_1112"/>
<evidence type="ECO:0000256" key="3">
    <source>
        <dbReference type="ARBA" id="ARBA00022741"/>
    </source>
</evidence>
<keyword evidence="3 8" id="KW-0547">Nucleotide-binding</keyword>